<dbReference type="AlphaFoldDB" id="A0A2P2QH03"/>
<reference evidence="1" key="1">
    <citation type="submission" date="2018-02" db="EMBL/GenBank/DDBJ databases">
        <title>Rhizophora mucronata_Transcriptome.</title>
        <authorList>
            <person name="Meera S.P."/>
            <person name="Sreeshan A."/>
            <person name="Augustine A."/>
        </authorList>
    </citation>
    <scope>NUCLEOTIDE SEQUENCE</scope>
    <source>
        <tissue evidence="1">Leaf</tissue>
    </source>
</reference>
<evidence type="ECO:0000313" key="1">
    <source>
        <dbReference type="EMBL" id="MBX66194.1"/>
    </source>
</evidence>
<dbReference type="EMBL" id="GGEC01085710">
    <property type="protein sequence ID" value="MBX66194.1"/>
    <property type="molecule type" value="Transcribed_RNA"/>
</dbReference>
<accession>A0A2P2QH03</accession>
<sequence>MICIPNSWYRVQWCILPSWTHLKPGSEFNLLLPYKRSSPPILT</sequence>
<organism evidence="1">
    <name type="scientific">Rhizophora mucronata</name>
    <name type="common">Asiatic mangrove</name>
    <dbReference type="NCBI Taxonomy" id="61149"/>
    <lineage>
        <taxon>Eukaryota</taxon>
        <taxon>Viridiplantae</taxon>
        <taxon>Streptophyta</taxon>
        <taxon>Embryophyta</taxon>
        <taxon>Tracheophyta</taxon>
        <taxon>Spermatophyta</taxon>
        <taxon>Magnoliopsida</taxon>
        <taxon>eudicotyledons</taxon>
        <taxon>Gunneridae</taxon>
        <taxon>Pentapetalae</taxon>
        <taxon>rosids</taxon>
        <taxon>fabids</taxon>
        <taxon>Malpighiales</taxon>
        <taxon>Rhizophoraceae</taxon>
        <taxon>Rhizophora</taxon>
    </lineage>
</organism>
<proteinExistence type="predicted"/>
<protein>
    <submittedName>
        <fullName evidence="1">Uncharacterized protein</fullName>
    </submittedName>
</protein>
<name>A0A2P2QH03_RHIMU</name>